<dbReference type="Proteomes" id="UP000270296">
    <property type="component" value="Unassembled WGS sequence"/>
</dbReference>
<feature type="transmembrane region" description="Helical" evidence="1">
    <location>
        <begin position="24"/>
        <end position="43"/>
    </location>
</feature>
<proteinExistence type="predicted"/>
<sequence>MTELPICGYPRCAAFSKMPVARTAVFGTSLRVTLATLVSHLLFNYFFSPRYLHGYLWNINMNVTAVITDSSVPALLEYQQVLLPPAANLLCCFLYVLVVLMFLKKNAEKHLSACALLTSSSAFGLFNGLMEAQVIFLYQGAVITVLHVAVYAFMSMFFVSLILTFRIRTRKTDQISNKYVDK</sequence>
<feature type="transmembrane region" description="Helical" evidence="1">
    <location>
        <begin position="110"/>
        <end position="130"/>
    </location>
</feature>
<reference evidence="2 3" key="2">
    <citation type="submission" date="2018-11" db="EMBL/GenBank/DDBJ databases">
        <authorList>
            <consortium name="Pathogen Informatics"/>
        </authorList>
    </citation>
    <scope>NUCLEOTIDE SEQUENCE [LARGE SCALE GENOMIC DNA]</scope>
</reference>
<keyword evidence="1" id="KW-1133">Transmembrane helix</keyword>
<feature type="transmembrane region" description="Helical" evidence="1">
    <location>
        <begin position="82"/>
        <end position="103"/>
    </location>
</feature>
<keyword evidence="3" id="KW-1185">Reference proteome</keyword>
<feature type="transmembrane region" description="Helical" evidence="1">
    <location>
        <begin position="136"/>
        <end position="163"/>
    </location>
</feature>
<dbReference type="AlphaFoldDB" id="A0A183IVU8"/>
<keyword evidence="1" id="KW-0472">Membrane</keyword>
<evidence type="ECO:0000313" key="4">
    <source>
        <dbReference type="WBParaSite" id="SBAD_0000803601-mRNA-1"/>
    </source>
</evidence>
<evidence type="ECO:0000313" key="3">
    <source>
        <dbReference type="Proteomes" id="UP000270296"/>
    </source>
</evidence>
<protein>
    <submittedName>
        <fullName evidence="4">DUF1404 domain-containing protein</fullName>
    </submittedName>
</protein>
<gene>
    <name evidence="2" type="ORF">SBAD_LOCUS7746</name>
</gene>
<evidence type="ECO:0000313" key="2">
    <source>
        <dbReference type="EMBL" id="VDP14129.1"/>
    </source>
</evidence>
<dbReference type="EMBL" id="UZAM01010901">
    <property type="protein sequence ID" value="VDP14129.1"/>
    <property type="molecule type" value="Genomic_DNA"/>
</dbReference>
<dbReference type="OrthoDB" id="5839207at2759"/>
<reference evidence="4" key="1">
    <citation type="submission" date="2016-06" db="UniProtKB">
        <authorList>
            <consortium name="WormBaseParasite"/>
        </authorList>
    </citation>
    <scope>IDENTIFICATION</scope>
</reference>
<evidence type="ECO:0000256" key="1">
    <source>
        <dbReference type="SAM" id="Phobius"/>
    </source>
</evidence>
<organism evidence="4">
    <name type="scientific">Soboliphyme baturini</name>
    <dbReference type="NCBI Taxonomy" id="241478"/>
    <lineage>
        <taxon>Eukaryota</taxon>
        <taxon>Metazoa</taxon>
        <taxon>Ecdysozoa</taxon>
        <taxon>Nematoda</taxon>
        <taxon>Enoplea</taxon>
        <taxon>Dorylaimia</taxon>
        <taxon>Dioctophymatida</taxon>
        <taxon>Dioctophymatoidea</taxon>
        <taxon>Soboliphymatidae</taxon>
        <taxon>Soboliphyme</taxon>
    </lineage>
</organism>
<accession>A0A183IVU8</accession>
<feature type="transmembrane region" description="Helical" evidence="1">
    <location>
        <begin position="55"/>
        <end position="76"/>
    </location>
</feature>
<dbReference type="WBParaSite" id="SBAD_0000803601-mRNA-1">
    <property type="protein sequence ID" value="SBAD_0000803601-mRNA-1"/>
    <property type="gene ID" value="SBAD_0000803601"/>
</dbReference>
<name>A0A183IVU8_9BILA</name>
<keyword evidence="1" id="KW-0812">Transmembrane</keyword>